<dbReference type="Gene3D" id="3.50.50.60">
    <property type="entry name" value="FAD/NAD(P)-binding domain"/>
    <property type="match status" value="1"/>
</dbReference>
<organism evidence="7 8">
    <name type="scientific">Venustampulla echinocandica</name>
    <dbReference type="NCBI Taxonomy" id="2656787"/>
    <lineage>
        <taxon>Eukaryota</taxon>
        <taxon>Fungi</taxon>
        <taxon>Dikarya</taxon>
        <taxon>Ascomycota</taxon>
        <taxon>Pezizomycotina</taxon>
        <taxon>Leotiomycetes</taxon>
        <taxon>Helotiales</taxon>
        <taxon>Pleuroascaceae</taxon>
        <taxon>Venustampulla</taxon>
    </lineage>
</organism>
<dbReference type="InterPro" id="IPR036188">
    <property type="entry name" value="FAD/NAD-bd_sf"/>
</dbReference>
<sequence>MPNSPDSLGSSPKPLEVIIVGGGPCALATAISVTLAGHKATIFEAAEKAHSFGAGLQSSPNGTQLFSRWGLYDILKPVATAPTLLHIHSLDGRPLARRESYEDEVLRRYGSPLWTFQRVDLQAGLHRRAIELGVNINYSSRVIEFASSRPGIELENGERHHGDLVVVADGTWSTLRSKVLGEPINPQPTGDMAYRIDIDRAQIQDKELLKLMSLQQIRLWVGPGSFAVGYPVGGGTKFSVLLLLPDNFQTGNSSASAIIEEMRKRLKDWDPISMSLTAMLDVVRRVNKWRLVHGELFIRGNYSSEEISLTNDISTVPPPPTLLASQTMCVLAGDCGHSIPPFLEQSLNLGLEDAATLGCLLSHVTSLTQLPRATALYDRLRTSRARELLEETEIHEGELRMANGKLQMRRDNEMAESLNKDNDWMYPKIQEWIWSYDAYEEAEKAYLNEPY</sequence>
<dbReference type="GO" id="GO:0071949">
    <property type="term" value="F:FAD binding"/>
    <property type="evidence" value="ECO:0007669"/>
    <property type="project" value="InterPro"/>
</dbReference>
<dbReference type="SUPFAM" id="SSF51905">
    <property type="entry name" value="FAD/NAD(P)-binding domain"/>
    <property type="match status" value="1"/>
</dbReference>
<dbReference type="InterPro" id="IPR050493">
    <property type="entry name" value="FAD-dep_Monooxygenase_BioMet"/>
</dbReference>
<keyword evidence="3" id="KW-0274">FAD</keyword>
<evidence type="ECO:0000259" key="6">
    <source>
        <dbReference type="Pfam" id="PF01494"/>
    </source>
</evidence>
<evidence type="ECO:0000256" key="1">
    <source>
        <dbReference type="ARBA" id="ARBA00007992"/>
    </source>
</evidence>
<dbReference type="GeneID" id="43595700"/>
<dbReference type="GO" id="GO:0004497">
    <property type="term" value="F:monooxygenase activity"/>
    <property type="evidence" value="ECO:0007669"/>
    <property type="project" value="UniProtKB-KW"/>
</dbReference>
<name>A0A370TSL0_9HELO</name>
<reference evidence="7 8" key="1">
    <citation type="journal article" date="2018" name="IMA Fungus">
        <title>IMA Genome-F 9: Draft genome sequence of Annulohypoxylon stygium, Aspergillus mulundensis, Berkeleyomyces basicola (syn. Thielaviopsis basicola), Ceratocystis smalleyi, two Cercospora beticola strains, Coleophoma cylindrospora, Fusarium fracticaudum, Phialophora cf. hyalina, and Morchella septimelata.</title>
        <authorList>
            <person name="Wingfield B.D."/>
            <person name="Bills G.F."/>
            <person name="Dong Y."/>
            <person name="Huang W."/>
            <person name="Nel W.J."/>
            <person name="Swalarsk-Parry B.S."/>
            <person name="Vaghefi N."/>
            <person name="Wilken P.M."/>
            <person name="An Z."/>
            <person name="de Beer Z.W."/>
            <person name="De Vos L."/>
            <person name="Chen L."/>
            <person name="Duong T.A."/>
            <person name="Gao Y."/>
            <person name="Hammerbacher A."/>
            <person name="Kikkert J.R."/>
            <person name="Li Y."/>
            <person name="Li H."/>
            <person name="Li K."/>
            <person name="Li Q."/>
            <person name="Liu X."/>
            <person name="Ma X."/>
            <person name="Naidoo K."/>
            <person name="Pethybridge S.J."/>
            <person name="Sun J."/>
            <person name="Steenkamp E.T."/>
            <person name="van der Nest M.A."/>
            <person name="van Wyk S."/>
            <person name="Wingfield M.J."/>
            <person name="Xiong C."/>
            <person name="Yue Q."/>
            <person name="Zhang X."/>
        </authorList>
    </citation>
    <scope>NUCLEOTIDE SEQUENCE [LARGE SCALE GENOMIC DNA]</scope>
    <source>
        <strain evidence="7 8">BP 5553</strain>
    </source>
</reference>
<evidence type="ECO:0000313" key="8">
    <source>
        <dbReference type="Proteomes" id="UP000254866"/>
    </source>
</evidence>
<gene>
    <name evidence="7" type="ORF">BP5553_02851</name>
</gene>
<dbReference type="RefSeq" id="XP_031871167.1">
    <property type="nucleotide sequence ID" value="XM_032011474.1"/>
</dbReference>
<dbReference type="Proteomes" id="UP000254866">
    <property type="component" value="Unassembled WGS sequence"/>
</dbReference>
<keyword evidence="5" id="KW-0503">Monooxygenase</keyword>
<dbReference type="PANTHER" id="PTHR13789:SF238">
    <property type="entry name" value="PUTATIVE (AFU_ORTHOLOGUE AFUA_2G01680)-RELATED"/>
    <property type="match status" value="1"/>
</dbReference>
<dbReference type="PANTHER" id="PTHR13789">
    <property type="entry name" value="MONOOXYGENASE"/>
    <property type="match status" value="1"/>
</dbReference>
<keyword evidence="8" id="KW-1185">Reference proteome</keyword>
<evidence type="ECO:0000256" key="5">
    <source>
        <dbReference type="ARBA" id="ARBA00023033"/>
    </source>
</evidence>
<dbReference type="InterPro" id="IPR002938">
    <property type="entry name" value="FAD-bd"/>
</dbReference>
<dbReference type="STRING" id="2656787.A0A370TSL0"/>
<evidence type="ECO:0000313" key="7">
    <source>
        <dbReference type="EMBL" id="RDL38511.1"/>
    </source>
</evidence>
<keyword evidence="2" id="KW-0285">Flavoprotein</keyword>
<evidence type="ECO:0000256" key="4">
    <source>
        <dbReference type="ARBA" id="ARBA00023002"/>
    </source>
</evidence>
<dbReference type="Pfam" id="PF01494">
    <property type="entry name" value="FAD_binding_3"/>
    <property type="match status" value="1"/>
</dbReference>
<comment type="similarity">
    <text evidence="1">Belongs to the paxM FAD-dependent monooxygenase family.</text>
</comment>
<dbReference type="PRINTS" id="PR00420">
    <property type="entry name" value="RNGMNOXGNASE"/>
</dbReference>
<dbReference type="SUPFAM" id="SSF54373">
    <property type="entry name" value="FAD-linked reductases, C-terminal domain"/>
    <property type="match status" value="1"/>
</dbReference>
<dbReference type="AlphaFoldDB" id="A0A370TSL0"/>
<dbReference type="EMBL" id="NPIC01000002">
    <property type="protein sequence ID" value="RDL38511.1"/>
    <property type="molecule type" value="Genomic_DNA"/>
</dbReference>
<accession>A0A370TSL0</accession>
<proteinExistence type="inferred from homology"/>
<protein>
    <recommendedName>
        <fullName evidence="6">FAD-binding domain-containing protein</fullName>
    </recommendedName>
</protein>
<evidence type="ECO:0000256" key="2">
    <source>
        <dbReference type="ARBA" id="ARBA00022630"/>
    </source>
</evidence>
<keyword evidence="4" id="KW-0560">Oxidoreductase</keyword>
<dbReference type="OrthoDB" id="1878542at2759"/>
<comment type="caution">
    <text evidence="7">The sequence shown here is derived from an EMBL/GenBank/DDBJ whole genome shotgun (WGS) entry which is preliminary data.</text>
</comment>
<evidence type="ECO:0000256" key="3">
    <source>
        <dbReference type="ARBA" id="ARBA00022827"/>
    </source>
</evidence>
<feature type="domain" description="FAD-binding" evidence="6">
    <location>
        <begin position="16"/>
        <end position="179"/>
    </location>
</feature>